<dbReference type="GO" id="GO:0030313">
    <property type="term" value="C:cell envelope"/>
    <property type="evidence" value="ECO:0007669"/>
    <property type="project" value="UniProtKB-SubCell"/>
</dbReference>
<feature type="signal peptide" evidence="5">
    <location>
        <begin position="1"/>
        <end position="22"/>
    </location>
</feature>
<evidence type="ECO:0000256" key="4">
    <source>
        <dbReference type="RuleBase" id="RU003744"/>
    </source>
</evidence>
<dbReference type="AlphaFoldDB" id="A0A6P2GBF2"/>
<dbReference type="SUPFAM" id="SSF53850">
    <property type="entry name" value="Periplasmic binding protein-like II"/>
    <property type="match status" value="1"/>
</dbReference>
<dbReference type="EMBL" id="JAFCIQ010000021">
    <property type="protein sequence ID" value="MBM2769753.1"/>
    <property type="molecule type" value="Genomic_DNA"/>
</dbReference>
<evidence type="ECO:0000313" key="9">
    <source>
        <dbReference type="Proteomes" id="UP000494201"/>
    </source>
</evidence>
<sequence>MNLKHLVVAVALSAGLSGLACADNTATLRIGIEAAYPPFESKTASGQLQGFDIDIGNAICAKMKVRCVWVENVYDGLLPALHARKFDMVNSAMNITQKRKQIVAFTPPVYAVPMVFVARKDSGLLPDPARLKGKRIGVLQASAQEDFLKRNWEPRGVAITSYSDQNLVYADLASGRLDAAVQESQTAQEGFLDKPQGHDFAILGEPIRDPATLGEGVGMAFRKQDTELRGKVTAALDALKKDGTLSRLSVQYFKRDIVVR</sequence>
<reference evidence="7 10" key="2">
    <citation type="submission" date="2021-02" db="EMBL/GenBank/DDBJ databases">
        <title>Draft genome of the type strains Burkholderia anthina DSM16086.</title>
        <authorList>
            <person name="Hertel R."/>
            <person name="Meissner J."/>
            <person name="Poehlein A."/>
            <person name="Daniel R."/>
            <person name="Commichau F.M."/>
        </authorList>
    </citation>
    <scope>NUCLEOTIDE SEQUENCE [LARGE SCALE GENOMIC DNA]</scope>
    <source>
        <strain evidence="7 10">DSM 16086</strain>
    </source>
</reference>
<comment type="similarity">
    <text evidence="2 4">Belongs to the bacterial solute-binding protein 3 family.</text>
</comment>
<evidence type="ECO:0000313" key="8">
    <source>
        <dbReference type="EMBL" id="VVU50988.1"/>
    </source>
</evidence>
<evidence type="ECO:0000256" key="2">
    <source>
        <dbReference type="ARBA" id="ARBA00010333"/>
    </source>
</evidence>
<dbReference type="GeneID" id="56501756"/>
<dbReference type="PANTHER" id="PTHR35936">
    <property type="entry name" value="MEMBRANE-BOUND LYTIC MUREIN TRANSGLYCOSYLASE F"/>
    <property type="match status" value="1"/>
</dbReference>
<dbReference type="Proteomes" id="UP000755577">
    <property type="component" value="Unassembled WGS sequence"/>
</dbReference>
<dbReference type="EMBL" id="CABVLY010000014">
    <property type="protein sequence ID" value="VVU50988.1"/>
    <property type="molecule type" value="Genomic_DNA"/>
</dbReference>
<dbReference type="Gene3D" id="3.40.190.10">
    <property type="entry name" value="Periplasmic binding protein-like II"/>
    <property type="match status" value="2"/>
</dbReference>
<dbReference type="Proteomes" id="UP000494201">
    <property type="component" value="Unassembled WGS sequence"/>
</dbReference>
<dbReference type="CDD" id="cd13703">
    <property type="entry name" value="PBP2_HisJ_LAO"/>
    <property type="match status" value="1"/>
</dbReference>
<organism evidence="8 9">
    <name type="scientific">Burkholderia anthina</name>
    <dbReference type="NCBI Taxonomy" id="179879"/>
    <lineage>
        <taxon>Bacteria</taxon>
        <taxon>Pseudomonadati</taxon>
        <taxon>Pseudomonadota</taxon>
        <taxon>Betaproteobacteria</taxon>
        <taxon>Burkholderiales</taxon>
        <taxon>Burkholderiaceae</taxon>
        <taxon>Burkholderia</taxon>
        <taxon>Burkholderia cepacia complex</taxon>
    </lineage>
</organism>
<gene>
    <name evidence="8" type="ORF">BAN20980_03708</name>
    <name evidence="7" type="ORF">JQK92_25385</name>
</gene>
<evidence type="ECO:0000259" key="6">
    <source>
        <dbReference type="SMART" id="SM00062"/>
    </source>
</evidence>
<dbReference type="PROSITE" id="PS01039">
    <property type="entry name" value="SBP_BACTERIAL_3"/>
    <property type="match status" value="1"/>
</dbReference>
<feature type="domain" description="Solute-binding protein family 3/N-terminal" evidence="6">
    <location>
        <begin position="27"/>
        <end position="256"/>
    </location>
</feature>
<dbReference type="InterPro" id="IPR018313">
    <property type="entry name" value="SBP_3_CS"/>
</dbReference>
<accession>A0A6P2GBF2</accession>
<keyword evidence="10" id="KW-1185">Reference proteome</keyword>
<evidence type="ECO:0000256" key="5">
    <source>
        <dbReference type="SAM" id="SignalP"/>
    </source>
</evidence>
<dbReference type="SMART" id="SM00062">
    <property type="entry name" value="PBPb"/>
    <property type="match status" value="1"/>
</dbReference>
<reference evidence="8 9" key="1">
    <citation type="submission" date="2019-09" db="EMBL/GenBank/DDBJ databases">
        <authorList>
            <person name="Depoorter E."/>
        </authorList>
    </citation>
    <scope>NUCLEOTIDE SEQUENCE [LARGE SCALE GENOMIC DNA]</scope>
    <source>
        <strain evidence="8">LMG 20980</strain>
    </source>
</reference>
<dbReference type="PROSITE" id="PS51257">
    <property type="entry name" value="PROKAR_LIPOPROTEIN"/>
    <property type="match status" value="1"/>
</dbReference>
<evidence type="ECO:0000313" key="10">
    <source>
        <dbReference type="Proteomes" id="UP000755577"/>
    </source>
</evidence>
<dbReference type="Pfam" id="PF00497">
    <property type="entry name" value="SBP_bac_3"/>
    <property type="match status" value="1"/>
</dbReference>
<evidence type="ECO:0000313" key="7">
    <source>
        <dbReference type="EMBL" id="MBM2769753.1"/>
    </source>
</evidence>
<keyword evidence="3 5" id="KW-0732">Signal</keyword>
<name>A0A6P2GBF2_9BURK</name>
<evidence type="ECO:0000256" key="1">
    <source>
        <dbReference type="ARBA" id="ARBA00004196"/>
    </source>
</evidence>
<protein>
    <submittedName>
        <fullName evidence="8">ABC transporter substrate-binding protein</fullName>
    </submittedName>
</protein>
<dbReference type="PANTHER" id="PTHR35936:SF13">
    <property type="entry name" value="HISTIDINE-BINDING PERIPLASMIC PROTEIN"/>
    <property type="match status" value="1"/>
</dbReference>
<feature type="chain" id="PRO_5026653057" evidence="5">
    <location>
        <begin position="23"/>
        <end position="260"/>
    </location>
</feature>
<comment type="subcellular location">
    <subcellularLocation>
        <location evidence="1">Cell envelope</location>
    </subcellularLocation>
</comment>
<dbReference type="InterPro" id="IPR001638">
    <property type="entry name" value="Solute-binding_3/MltF_N"/>
</dbReference>
<proteinExistence type="inferred from homology"/>
<dbReference type="RefSeq" id="WP_174926973.1">
    <property type="nucleotide sequence ID" value="NZ_CABVLY010000014.1"/>
</dbReference>
<evidence type="ECO:0000256" key="3">
    <source>
        <dbReference type="ARBA" id="ARBA00022729"/>
    </source>
</evidence>